<evidence type="ECO:0000256" key="7">
    <source>
        <dbReference type="PIRNR" id="PIRNR000862"/>
    </source>
</evidence>
<feature type="active site" description="Charge relay system" evidence="8">
    <location>
        <position position="390"/>
    </location>
</feature>
<evidence type="ECO:0000256" key="9">
    <source>
        <dbReference type="SAM" id="SignalP"/>
    </source>
</evidence>
<evidence type="ECO:0000256" key="1">
    <source>
        <dbReference type="ARBA" id="ARBA00010701"/>
    </source>
</evidence>
<keyword evidence="4 7" id="KW-0442">Lipid degradation</keyword>
<dbReference type="Proteomes" id="UP000085678">
    <property type="component" value="Unplaced"/>
</dbReference>
<keyword evidence="3 7" id="KW-0378">Hydrolase</keyword>
<keyword evidence="6" id="KW-0325">Glycoprotein</keyword>
<reference evidence="12 13" key="1">
    <citation type="submission" date="2025-04" db="UniProtKB">
        <authorList>
            <consortium name="RefSeq"/>
        </authorList>
    </citation>
    <scope>IDENTIFICATION</scope>
    <source>
        <tissue evidence="12 13">Gonads</tissue>
    </source>
</reference>
<dbReference type="STRING" id="7574.A0A1S3HX49"/>
<dbReference type="GeneID" id="106159012"/>
<feature type="active site" description="Nucleophile" evidence="8">
    <location>
        <position position="189"/>
    </location>
</feature>
<dbReference type="PANTHER" id="PTHR11005">
    <property type="entry name" value="LYSOSOMAL ACID LIPASE-RELATED"/>
    <property type="match status" value="1"/>
</dbReference>
<protein>
    <recommendedName>
        <fullName evidence="7">Lipase</fullName>
    </recommendedName>
</protein>
<organism evidence="11 13">
    <name type="scientific">Lingula anatina</name>
    <name type="common">Brachiopod</name>
    <name type="synonym">Lingula unguis</name>
    <dbReference type="NCBI Taxonomy" id="7574"/>
    <lineage>
        <taxon>Eukaryota</taxon>
        <taxon>Metazoa</taxon>
        <taxon>Spiralia</taxon>
        <taxon>Lophotrochozoa</taxon>
        <taxon>Brachiopoda</taxon>
        <taxon>Linguliformea</taxon>
        <taxon>Lingulata</taxon>
        <taxon>Lingulida</taxon>
        <taxon>Linguloidea</taxon>
        <taxon>Lingulidae</taxon>
        <taxon>Lingula</taxon>
    </lineage>
</organism>
<dbReference type="RefSeq" id="XP_013390624.1">
    <property type="nucleotide sequence ID" value="XM_013535170.1"/>
</dbReference>
<dbReference type="RefSeq" id="XP_013390622.1">
    <property type="nucleotide sequence ID" value="XM_013535168.1"/>
</dbReference>
<dbReference type="GO" id="GO:0016788">
    <property type="term" value="F:hydrolase activity, acting on ester bonds"/>
    <property type="evidence" value="ECO:0007669"/>
    <property type="project" value="InterPro"/>
</dbReference>
<dbReference type="AlphaFoldDB" id="A0A1S3HX49"/>
<dbReference type="GO" id="GO:0016042">
    <property type="term" value="P:lipid catabolic process"/>
    <property type="evidence" value="ECO:0007669"/>
    <property type="project" value="UniProtKB-KW"/>
</dbReference>
<dbReference type="OrthoDB" id="9974421at2759"/>
<keyword evidence="11" id="KW-1185">Reference proteome</keyword>
<gene>
    <name evidence="12 13 14 15" type="primary">LOC106159012</name>
</gene>
<dbReference type="InterPro" id="IPR006693">
    <property type="entry name" value="AB_hydrolase_lipase"/>
</dbReference>
<evidence type="ECO:0000313" key="13">
    <source>
        <dbReference type="RefSeq" id="XP_013390622.1"/>
    </source>
</evidence>
<keyword evidence="2 9" id="KW-0732">Signal</keyword>
<dbReference type="InterPro" id="IPR029058">
    <property type="entry name" value="AB_hydrolase_fold"/>
</dbReference>
<sequence length="414" mass="46791">MKMQGQTLSFLFVFHMGLVICASGGFVFRELEEIWKQNQVAVHVDPEVNMDAEELITSKGYPCETHTVTTADGFILTIHRIPHGLKKGQKAGPRPPVFLQHGLVASSTQWLTNLRNESLGYILADAGFDVWMGNVRGNTYSSKHKKYDPKSEEFWDWSWDEMAKYDLPAMIDYTLKVTGVSQIHYVGHSQGTLIMFAHTSQNPDFAKKFKSFIAMGPVATIAHAKGPLLLLSDFSDKDIFDLFGRKDFAPNSKLMDWISKEVCGHKDINILCSNILFLLCGFDSKQFNVSRTPVYFSHVPAGTSVKNMVHYAQMARSGKFQMFDFGSAAANKEHYNQSSAPQYDPAKAQAPTYLYYGQNDWLADPQDVQDTLVPFLPNIKVSQEIPQWEHMDFIWAMDAPSVLYDKLIGIMKQN</sequence>
<feature type="domain" description="Partial AB-hydrolase lipase" evidence="10">
    <location>
        <begin position="53"/>
        <end position="114"/>
    </location>
</feature>
<dbReference type="SUPFAM" id="SSF53474">
    <property type="entry name" value="alpha/beta-Hydrolases"/>
    <property type="match status" value="1"/>
</dbReference>
<dbReference type="FunFam" id="3.40.50.1820:FF:000021">
    <property type="entry name" value="Lipase"/>
    <property type="match status" value="1"/>
</dbReference>
<dbReference type="RefSeq" id="XP_013390621.1">
    <property type="nucleotide sequence ID" value="XM_013535167.1"/>
</dbReference>
<evidence type="ECO:0000259" key="10">
    <source>
        <dbReference type="Pfam" id="PF04083"/>
    </source>
</evidence>
<dbReference type="InterPro" id="IPR025483">
    <property type="entry name" value="Lipase_euk"/>
</dbReference>
<keyword evidence="5" id="KW-0443">Lipid metabolism</keyword>
<dbReference type="KEGG" id="lak:106159012"/>
<dbReference type="Pfam" id="PF04083">
    <property type="entry name" value="Abhydro_lipase"/>
    <property type="match status" value="1"/>
</dbReference>
<dbReference type="PIRSF" id="PIRSF000862">
    <property type="entry name" value="Steryl_ester_lip"/>
    <property type="match status" value="1"/>
</dbReference>
<proteinExistence type="inferred from homology"/>
<comment type="similarity">
    <text evidence="1 7">Belongs to the AB hydrolase superfamily. Lipase family.</text>
</comment>
<accession>A0A1S3HX49</accession>
<evidence type="ECO:0000313" key="14">
    <source>
        <dbReference type="RefSeq" id="XP_013390623.1"/>
    </source>
</evidence>
<dbReference type="Gene3D" id="3.40.50.1820">
    <property type="entry name" value="alpha/beta hydrolase"/>
    <property type="match status" value="1"/>
</dbReference>
<evidence type="ECO:0000256" key="8">
    <source>
        <dbReference type="PIRSR" id="PIRSR000862-1"/>
    </source>
</evidence>
<name>A0A1S3HX49_LINAN</name>
<evidence type="ECO:0000256" key="3">
    <source>
        <dbReference type="ARBA" id="ARBA00022801"/>
    </source>
</evidence>
<evidence type="ECO:0000256" key="2">
    <source>
        <dbReference type="ARBA" id="ARBA00022729"/>
    </source>
</evidence>
<dbReference type="RefSeq" id="XP_013390623.1">
    <property type="nucleotide sequence ID" value="XM_013535169.1"/>
</dbReference>
<feature type="active site" description="Charge relay system" evidence="8">
    <location>
        <position position="360"/>
    </location>
</feature>
<evidence type="ECO:0000313" key="15">
    <source>
        <dbReference type="RefSeq" id="XP_013390624.1"/>
    </source>
</evidence>
<feature type="signal peptide" evidence="9">
    <location>
        <begin position="1"/>
        <end position="24"/>
    </location>
</feature>
<feature type="chain" id="PRO_5014545769" description="Lipase" evidence="9">
    <location>
        <begin position="25"/>
        <end position="414"/>
    </location>
</feature>
<evidence type="ECO:0000256" key="4">
    <source>
        <dbReference type="ARBA" id="ARBA00022963"/>
    </source>
</evidence>
<evidence type="ECO:0000256" key="6">
    <source>
        <dbReference type="ARBA" id="ARBA00023180"/>
    </source>
</evidence>
<evidence type="ECO:0000256" key="5">
    <source>
        <dbReference type="ARBA" id="ARBA00023098"/>
    </source>
</evidence>
<evidence type="ECO:0000313" key="11">
    <source>
        <dbReference type="Proteomes" id="UP000085678"/>
    </source>
</evidence>
<evidence type="ECO:0000313" key="12">
    <source>
        <dbReference type="RefSeq" id="XP_013390621.1"/>
    </source>
</evidence>